<reference evidence="1" key="1">
    <citation type="submission" date="2023-07" db="EMBL/GenBank/DDBJ databases">
        <title>Black Yeasts Isolated from many extreme environments.</title>
        <authorList>
            <person name="Coleine C."/>
            <person name="Stajich J.E."/>
            <person name="Selbmann L."/>
        </authorList>
    </citation>
    <scope>NUCLEOTIDE SEQUENCE</scope>
    <source>
        <strain evidence="1">CCFEE 5714</strain>
    </source>
</reference>
<evidence type="ECO:0000313" key="1">
    <source>
        <dbReference type="EMBL" id="KAK3711996.1"/>
    </source>
</evidence>
<dbReference type="Proteomes" id="UP001281147">
    <property type="component" value="Unassembled WGS sequence"/>
</dbReference>
<name>A0ACC3N8J1_9PEZI</name>
<evidence type="ECO:0000313" key="2">
    <source>
        <dbReference type="Proteomes" id="UP001281147"/>
    </source>
</evidence>
<organism evidence="1 2">
    <name type="scientific">Vermiconidia calcicola</name>
    <dbReference type="NCBI Taxonomy" id="1690605"/>
    <lineage>
        <taxon>Eukaryota</taxon>
        <taxon>Fungi</taxon>
        <taxon>Dikarya</taxon>
        <taxon>Ascomycota</taxon>
        <taxon>Pezizomycotina</taxon>
        <taxon>Dothideomycetes</taxon>
        <taxon>Dothideomycetidae</taxon>
        <taxon>Mycosphaerellales</taxon>
        <taxon>Extremaceae</taxon>
        <taxon>Vermiconidia</taxon>
    </lineage>
</organism>
<keyword evidence="2" id="KW-1185">Reference proteome</keyword>
<sequence length="153" mass="17522">MVSIITIIALAALWFASLVQSDCHFNIGLTRFGDEYCKQQIGEQTYVEQDECKNWDDDQPFAGFRHTWSPPTPAQEDDELFRFDSCRIEIWAERDCSGDYRGSIEGASGYANTFETLGACSGVDPGEYMRSMLVTCDNQEDRGFWECWRIPSR</sequence>
<proteinExistence type="predicted"/>
<gene>
    <name evidence="1" type="ORF">LTR37_009308</name>
</gene>
<dbReference type="EMBL" id="JAUTXU010000072">
    <property type="protein sequence ID" value="KAK3711996.1"/>
    <property type="molecule type" value="Genomic_DNA"/>
</dbReference>
<protein>
    <submittedName>
        <fullName evidence="1">Uncharacterized protein</fullName>
    </submittedName>
</protein>
<comment type="caution">
    <text evidence="1">The sequence shown here is derived from an EMBL/GenBank/DDBJ whole genome shotgun (WGS) entry which is preliminary data.</text>
</comment>
<accession>A0ACC3N8J1</accession>